<dbReference type="EMBL" id="CP008953">
    <property type="protein sequence ID" value="AIG77384.1"/>
    <property type="molecule type" value="Genomic_DNA"/>
</dbReference>
<protein>
    <recommendedName>
        <fullName evidence="4">4'-phosphopantetheinyl transferase domain-containing protein</fullName>
    </recommendedName>
</protein>
<dbReference type="GO" id="GO:0008897">
    <property type="term" value="F:holo-[acyl-carrier-protein] synthase activity"/>
    <property type="evidence" value="ECO:0007669"/>
    <property type="project" value="InterPro"/>
</dbReference>
<dbReference type="GO" id="GO:0006633">
    <property type="term" value="P:fatty acid biosynthetic process"/>
    <property type="evidence" value="ECO:0007669"/>
    <property type="project" value="InterPro"/>
</dbReference>
<accession>A0A075UY91</accession>
<dbReference type="HOGENOM" id="CLU_089696_0_1_11"/>
<dbReference type="KEGG" id="aja:AJAP_22645"/>
<reference evidence="5 6" key="1">
    <citation type="journal article" date="2014" name="J. Biotechnol.">
        <title>Complete genome sequence of the actinobacterium Amycolatopsis japonica MG417-CF17(T) (=DSM 44213T) producing (S,S)-N,N'-ethylenediaminedisuccinic acid.</title>
        <authorList>
            <person name="Stegmann E."/>
            <person name="Albersmeier A."/>
            <person name="Spohn M."/>
            <person name="Gert H."/>
            <person name="Weber T."/>
            <person name="Wohlleben W."/>
            <person name="Kalinowski J."/>
            <person name="Ruckert C."/>
        </authorList>
    </citation>
    <scope>NUCLEOTIDE SEQUENCE [LARGE SCALE GENOMIC DNA]</scope>
    <source>
        <strain evidence="6">MG417-CF17 (DSM 44213)</strain>
    </source>
</reference>
<feature type="domain" description="4'-phosphopantetheinyl transferase" evidence="4">
    <location>
        <begin position="3"/>
        <end position="112"/>
    </location>
</feature>
<proteinExistence type="predicted"/>
<evidence type="ECO:0000256" key="1">
    <source>
        <dbReference type="ARBA" id="ARBA00022679"/>
    </source>
</evidence>
<sequence length="122" mass="12571">MRIGADLLYVGELDRLLARPWFRAYVYAESELATAAGFGPDRCREFLAGRFAAKEAVAKAIGTGFADGVAPRQIAVERADSGEALVVLTGAAAAGAAALGVVDVQVSITHKADLVLAVALAV</sequence>
<dbReference type="Pfam" id="PF01648">
    <property type="entry name" value="ACPS"/>
    <property type="match status" value="1"/>
</dbReference>
<keyword evidence="2" id="KW-0479">Metal-binding</keyword>
<evidence type="ECO:0000259" key="4">
    <source>
        <dbReference type="Pfam" id="PF01648"/>
    </source>
</evidence>
<keyword evidence="1" id="KW-0808">Transferase</keyword>
<evidence type="ECO:0000256" key="3">
    <source>
        <dbReference type="ARBA" id="ARBA00022842"/>
    </source>
</evidence>
<organism evidence="5 6">
    <name type="scientific">Amycolatopsis japonica</name>
    <dbReference type="NCBI Taxonomy" id="208439"/>
    <lineage>
        <taxon>Bacteria</taxon>
        <taxon>Bacillati</taxon>
        <taxon>Actinomycetota</taxon>
        <taxon>Actinomycetes</taxon>
        <taxon>Pseudonocardiales</taxon>
        <taxon>Pseudonocardiaceae</taxon>
        <taxon>Amycolatopsis</taxon>
        <taxon>Amycolatopsis japonica group</taxon>
    </lineage>
</organism>
<keyword evidence="3" id="KW-0460">Magnesium</keyword>
<dbReference type="Gene3D" id="3.90.470.20">
    <property type="entry name" value="4'-phosphopantetheinyl transferase domain"/>
    <property type="match status" value="1"/>
</dbReference>
<dbReference type="SUPFAM" id="SSF56214">
    <property type="entry name" value="4'-phosphopantetheinyl transferase"/>
    <property type="match status" value="1"/>
</dbReference>
<dbReference type="RefSeq" id="WP_038514970.1">
    <property type="nucleotide sequence ID" value="NZ_CP008953.1"/>
</dbReference>
<dbReference type="GO" id="GO:0000287">
    <property type="term" value="F:magnesium ion binding"/>
    <property type="evidence" value="ECO:0007669"/>
    <property type="project" value="InterPro"/>
</dbReference>
<dbReference type="InterPro" id="IPR008278">
    <property type="entry name" value="4-PPantetheinyl_Trfase_dom"/>
</dbReference>
<dbReference type="NCBIfam" id="TIGR00556">
    <property type="entry name" value="pantethn_trn"/>
    <property type="match status" value="1"/>
</dbReference>
<name>A0A075UY91_9PSEU</name>
<gene>
    <name evidence="5" type="ORF">AJAP_22645</name>
</gene>
<dbReference type="Proteomes" id="UP000028492">
    <property type="component" value="Chromosome"/>
</dbReference>
<keyword evidence="6" id="KW-1185">Reference proteome</keyword>
<evidence type="ECO:0000313" key="6">
    <source>
        <dbReference type="Proteomes" id="UP000028492"/>
    </source>
</evidence>
<dbReference type="STRING" id="208439.AJAP_22645"/>
<dbReference type="InterPro" id="IPR037143">
    <property type="entry name" value="4-PPantetheinyl_Trfase_dom_sf"/>
</dbReference>
<dbReference type="InterPro" id="IPR004568">
    <property type="entry name" value="Ppantetheine-prot_Trfase_dom"/>
</dbReference>
<evidence type="ECO:0000256" key="2">
    <source>
        <dbReference type="ARBA" id="ARBA00022723"/>
    </source>
</evidence>
<evidence type="ECO:0000313" key="5">
    <source>
        <dbReference type="EMBL" id="AIG77384.1"/>
    </source>
</evidence>
<dbReference type="eggNOG" id="COG0736">
    <property type="taxonomic scope" value="Bacteria"/>
</dbReference>
<dbReference type="AlphaFoldDB" id="A0A075UY91"/>